<comment type="caution">
    <text evidence="1">The sequence shown here is derived from an EMBL/GenBank/DDBJ whole genome shotgun (WGS) entry which is preliminary data.</text>
</comment>
<organism evidence="1 2">
    <name type="scientific">Vararia minispora EC-137</name>
    <dbReference type="NCBI Taxonomy" id="1314806"/>
    <lineage>
        <taxon>Eukaryota</taxon>
        <taxon>Fungi</taxon>
        <taxon>Dikarya</taxon>
        <taxon>Basidiomycota</taxon>
        <taxon>Agaricomycotina</taxon>
        <taxon>Agaricomycetes</taxon>
        <taxon>Russulales</taxon>
        <taxon>Lachnocladiaceae</taxon>
        <taxon>Vararia</taxon>
    </lineage>
</organism>
<reference evidence="1" key="1">
    <citation type="submission" date="2021-02" db="EMBL/GenBank/DDBJ databases">
        <authorList>
            <consortium name="DOE Joint Genome Institute"/>
            <person name="Ahrendt S."/>
            <person name="Looney B.P."/>
            <person name="Miyauchi S."/>
            <person name="Morin E."/>
            <person name="Drula E."/>
            <person name="Courty P.E."/>
            <person name="Chicoki N."/>
            <person name="Fauchery L."/>
            <person name="Kohler A."/>
            <person name="Kuo A."/>
            <person name="Labutti K."/>
            <person name="Pangilinan J."/>
            <person name="Lipzen A."/>
            <person name="Riley R."/>
            <person name="Andreopoulos W."/>
            <person name="He G."/>
            <person name="Johnson J."/>
            <person name="Barry K.W."/>
            <person name="Grigoriev I.V."/>
            <person name="Nagy L."/>
            <person name="Hibbett D."/>
            <person name="Henrissat B."/>
            <person name="Matheny P.B."/>
            <person name="Labbe J."/>
            <person name="Martin F."/>
        </authorList>
    </citation>
    <scope>NUCLEOTIDE SEQUENCE</scope>
    <source>
        <strain evidence="1">EC-137</strain>
    </source>
</reference>
<proteinExistence type="predicted"/>
<dbReference type="Proteomes" id="UP000814128">
    <property type="component" value="Unassembled WGS sequence"/>
</dbReference>
<feature type="non-terminal residue" evidence="1">
    <location>
        <position position="377"/>
    </location>
</feature>
<feature type="non-terminal residue" evidence="1">
    <location>
        <position position="1"/>
    </location>
</feature>
<protein>
    <submittedName>
        <fullName evidence="1">Uncharacterized protein</fullName>
    </submittedName>
</protein>
<dbReference type="EMBL" id="MU273476">
    <property type="protein sequence ID" value="KAI0036075.1"/>
    <property type="molecule type" value="Genomic_DNA"/>
</dbReference>
<sequence>LLSRAERSQRRCTQVYMQRAPAVCAVLALFPWGRLESDGTFNAHIARARFGVLGGTGTGFWSARGGPAPHRNEHERLRAGFGFEHLDGHDLLCASGHLSDEEGWRLPPALIPYRDFSGAGMTRVPPLVTGLVDGVHDWASWYAWRGLPFGSPAALLMHYPLTVYHLLTSVLGVIDPRAGKGDKTRKVCVHLLGVEVELNFLPIFSELALLLPHHDITLVLFGPSVHYLLHPRPPPSSSPLLTSLAPAFTYTSPAALGSSLLTIHLRGAAPHWSQADISSIPGQEPDALVACNAGIAAYGAWRGAVAAARDRRIPFAVTEYTEAEAACLDADTTMLLVEAGPATAEPSAAKLGPLNPFHRPGQRWLARCRVPNVVNGF</sequence>
<keyword evidence="2" id="KW-1185">Reference proteome</keyword>
<gene>
    <name evidence="1" type="ORF">K488DRAFT_36038</name>
</gene>
<evidence type="ECO:0000313" key="2">
    <source>
        <dbReference type="Proteomes" id="UP000814128"/>
    </source>
</evidence>
<evidence type="ECO:0000313" key="1">
    <source>
        <dbReference type="EMBL" id="KAI0036075.1"/>
    </source>
</evidence>
<reference evidence="1" key="2">
    <citation type="journal article" date="2022" name="New Phytol.">
        <title>Evolutionary transition to the ectomycorrhizal habit in the genomes of a hyperdiverse lineage of mushroom-forming fungi.</title>
        <authorList>
            <person name="Looney B."/>
            <person name="Miyauchi S."/>
            <person name="Morin E."/>
            <person name="Drula E."/>
            <person name="Courty P.E."/>
            <person name="Kohler A."/>
            <person name="Kuo A."/>
            <person name="LaButti K."/>
            <person name="Pangilinan J."/>
            <person name="Lipzen A."/>
            <person name="Riley R."/>
            <person name="Andreopoulos W."/>
            <person name="He G."/>
            <person name="Johnson J."/>
            <person name="Nolan M."/>
            <person name="Tritt A."/>
            <person name="Barry K.W."/>
            <person name="Grigoriev I.V."/>
            <person name="Nagy L.G."/>
            <person name="Hibbett D."/>
            <person name="Henrissat B."/>
            <person name="Matheny P.B."/>
            <person name="Labbe J."/>
            <person name="Martin F.M."/>
        </authorList>
    </citation>
    <scope>NUCLEOTIDE SEQUENCE</scope>
    <source>
        <strain evidence="1">EC-137</strain>
    </source>
</reference>
<accession>A0ACB8QX12</accession>
<name>A0ACB8QX12_9AGAM</name>